<sequence>MTTPTPPRPTVAVDSHRYGPQVYLHVEFGVSWNRRPPKSHEVTYRSRNLRERSPHFPRQVPAPNTNYLAAIRDFDQARRGRPARPMQEYYQIAHMPSPPQHEPGDRERLGRADSRGSHERGHSAPPPIGANPWDVSVLGREDGAGAGPSSQPADHWKALPAEPSQFRLGEGGMPWSAWSWPLEYHHADTPSHAGDEAASARTMSTREEMRGAEVAHGATMVSVFSPESAPVRPPDETGRARELAALSMAMMTVDNGFENQWWNQGQREVVRTEESAHANLRSYSTWSPGDAQLEERAASLGASIVSPISVSDRSSIPAFPPLQRSLSTRSEELFFETR</sequence>
<organism evidence="2 3">
    <name type="scientific">Schizothecium vesticola</name>
    <dbReference type="NCBI Taxonomy" id="314040"/>
    <lineage>
        <taxon>Eukaryota</taxon>
        <taxon>Fungi</taxon>
        <taxon>Dikarya</taxon>
        <taxon>Ascomycota</taxon>
        <taxon>Pezizomycotina</taxon>
        <taxon>Sordariomycetes</taxon>
        <taxon>Sordariomycetidae</taxon>
        <taxon>Sordariales</taxon>
        <taxon>Schizotheciaceae</taxon>
        <taxon>Schizothecium</taxon>
    </lineage>
</organism>
<evidence type="ECO:0000313" key="2">
    <source>
        <dbReference type="EMBL" id="KAK0750466.1"/>
    </source>
</evidence>
<protein>
    <submittedName>
        <fullName evidence="2">Uncharacterized protein</fullName>
    </submittedName>
</protein>
<evidence type="ECO:0000313" key="3">
    <source>
        <dbReference type="Proteomes" id="UP001172155"/>
    </source>
</evidence>
<reference evidence="2" key="1">
    <citation type="submission" date="2023-06" db="EMBL/GenBank/DDBJ databases">
        <title>Genome-scale phylogeny and comparative genomics of the fungal order Sordariales.</title>
        <authorList>
            <consortium name="Lawrence Berkeley National Laboratory"/>
            <person name="Hensen N."/>
            <person name="Bonometti L."/>
            <person name="Westerberg I."/>
            <person name="Brannstrom I.O."/>
            <person name="Guillou S."/>
            <person name="Cros-Aarteil S."/>
            <person name="Calhoun S."/>
            <person name="Haridas S."/>
            <person name="Kuo A."/>
            <person name="Mondo S."/>
            <person name="Pangilinan J."/>
            <person name="Riley R."/>
            <person name="LaButti K."/>
            <person name="Andreopoulos B."/>
            <person name="Lipzen A."/>
            <person name="Chen C."/>
            <person name="Yanf M."/>
            <person name="Daum C."/>
            <person name="Ng V."/>
            <person name="Clum A."/>
            <person name="Steindorff A."/>
            <person name="Ohm R."/>
            <person name="Martin F."/>
            <person name="Silar P."/>
            <person name="Natvig D."/>
            <person name="Lalanne C."/>
            <person name="Gautier V."/>
            <person name="Ament-velasquez S.L."/>
            <person name="Kruys A."/>
            <person name="Hutchinson M.I."/>
            <person name="Powell A.J."/>
            <person name="Barry K."/>
            <person name="Miller A.N."/>
            <person name="Grigoriev I.V."/>
            <person name="Debuchy R."/>
            <person name="Gladieux P."/>
            <person name="Thoren M.H."/>
            <person name="Johannesson H."/>
        </authorList>
    </citation>
    <scope>NUCLEOTIDE SEQUENCE</scope>
    <source>
        <strain evidence="2">SMH3187-1</strain>
    </source>
</reference>
<proteinExistence type="predicted"/>
<gene>
    <name evidence="2" type="ORF">B0T18DRAFT_366763</name>
</gene>
<evidence type="ECO:0000256" key="1">
    <source>
        <dbReference type="SAM" id="MobiDB-lite"/>
    </source>
</evidence>
<feature type="region of interest" description="Disordered" evidence="1">
    <location>
        <begin position="93"/>
        <end position="157"/>
    </location>
</feature>
<dbReference type="AlphaFoldDB" id="A0AA40K966"/>
<dbReference type="EMBL" id="JAUKUD010000003">
    <property type="protein sequence ID" value="KAK0750466.1"/>
    <property type="molecule type" value="Genomic_DNA"/>
</dbReference>
<accession>A0AA40K966</accession>
<comment type="caution">
    <text evidence="2">The sequence shown here is derived from an EMBL/GenBank/DDBJ whole genome shotgun (WGS) entry which is preliminary data.</text>
</comment>
<dbReference type="Proteomes" id="UP001172155">
    <property type="component" value="Unassembled WGS sequence"/>
</dbReference>
<keyword evidence="3" id="KW-1185">Reference proteome</keyword>
<name>A0AA40K966_9PEZI</name>
<feature type="compositionally biased region" description="Basic and acidic residues" evidence="1">
    <location>
        <begin position="102"/>
        <end position="122"/>
    </location>
</feature>